<gene>
    <name evidence="1" type="ORF">IE53DRAFT_387417</name>
</gene>
<proteinExistence type="predicted"/>
<sequence>MFAPLRPVASSLLRQAAKPVLTRVQAPLGQPLRAFSSSRVALEIKTRYTAEHEWVKFDDATNVGVIGITDHAQHSLGEIVFVELPSEGTEVKQGDQIGAVESVKAASDIYSPVSGTVESVNAKLGDQASILNKSPEAEGWLCKIRLTNPAEFETLLTEEAYKAVCEE</sequence>
<accession>A0ACD0NWX4</accession>
<keyword evidence="2" id="KW-1185">Reference proteome</keyword>
<name>A0ACD0NWX4_9BASI</name>
<dbReference type="Proteomes" id="UP000245626">
    <property type="component" value="Unassembled WGS sequence"/>
</dbReference>
<evidence type="ECO:0000313" key="2">
    <source>
        <dbReference type="Proteomes" id="UP000245626"/>
    </source>
</evidence>
<protein>
    <submittedName>
        <fullName evidence="1">Glycine cleavage system H protein, mitochondrial</fullName>
    </submittedName>
</protein>
<reference evidence="1 2" key="1">
    <citation type="journal article" date="2018" name="Mol. Biol. Evol.">
        <title>Broad Genomic Sampling Reveals a Smut Pathogenic Ancestry of the Fungal Clade Ustilaginomycotina.</title>
        <authorList>
            <person name="Kijpornyongpan T."/>
            <person name="Mondo S.J."/>
            <person name="Barry K."/>
            <person name="Sandor L."/>
            <person name="Lee J."/>
            <person name="Lipzen A."/>
            <person name="Pangilinan J."/>
            <person name="LaButti K."/>
            <person name="Hainaut M."/>
            <person name="Henrissat B."/>
            <person name="Grigoriev I.V."/>
            <person name="Spatafora J.W."/>
            <person name="Aime M.C."/>
        </authorList>
    </citation>
    <scope>NUCLEOTIDE SEQUENCE [LARGE SCALE GENOMIC DNA]</scope>
    <source>
        <strain evidence="1 2">SA 807</strain>
    </source>
</reference>
<evidence type="ECO:0000313" key="1">
    <source>
        <dbReference type="EMBL" id="PWN50299.1"/>
    </source>
</evidence>
<dbReference type="EMBL" id="KZ819947">
    <property type="protein sequence ID" value="PWN50299.1"/>
    <property type="molecule type" value="Genomic_DNA"/>
</dbReference>
<organism evidence="1 2">
    <name type="scientific">Violaceomyces palustris</name>
    <dbReference type="NCBI Taxonomy" id="1673888"/>
    <lineage>
        <taxon>Eukaryota</taxon>
        <taxon>Fungi</taxon>
        <taxon>Dikarya</taxon>
        <taxon>Basidiomycota</taxon>
        <taxon>Ustilaginomycotina</taxon>
        <taxon>Ustilaginomycetes</taxon>
        <taxon>Violaceomycetales</taxon>
        <taxon>Violaceomycetaceae</taxon>
        <taxon>Violaceomyces</taxon>
    </lineage>
</organism>